<gene>
    <name evidence="1" type="ORF">CHRIB12_LOCUS16309</name>
</gene>
<evidence type="ECO:0000313" key="2">
    <source>
        <dbReference type="Proteomes" id="UP000684084"/>
    </source>
</evidence>
<accession>A0A915ZL53</accession>
<evidence type="ECO:0000313" key="1">
    <source>
        <dbReference type="EMBL" id="CAB5378684.1"/>
    </source>
</evidence>
<name>A0A915ZL53_9GLOM</name>
<dbReference type="Proteomes" id="UP000684084">
    <property type="component" value="Unassembled WGS sequence"/>
</dbReference>
<comment type="caution">
    <text evidence="1">The sequence shown here is derived from an EMBL/GenBank/DDBJ whole genome shotgun (WGS) entry which is preliminary data.</text>
</comment>
<proteinExistence type="predicted"/>
<sequence>MEEHRVLVANYIMFYLWKNNYFQMSSRNRRMGQIIDDVFMELQDNIYLLDSKMLQLLINLLVRNWKKAEDYRCLFCELVWKSDFEELDFGVRRSAQYFIWHFSSNLFRYSLHYMI</sequence>
<dbReference type="EMBL" id="CAGKOT010000039">
    <property type="protein sequence ID" value="CAB5378684.1"/>
    <property type="molecule type" value="Genomic_DNA"/>
</dbReference>
<dbReference type="OrthoDB" id="10318696at2759"/>
<dbReference type="AlphaFoldDB" id="A0A915ZL53"/>
<dbReference type="VEuPathDB" id="FungiDB:RhiirFUN_017949"/>
<organism evidence="1 2">
    <name type="scientific">Rhizophagus irregularis</name>
    <dbReference type="NCBI Taxonomy" id="588596"/>
    <lineage>
        <taxon>Eukaryota</taxon>
        <taxon>Fungi</taxon>
        <taxon>Fungi incertae sedis</taxon>
        <taxon>Mucoromycota</taxon>
        <taxon>Glomeromycotina</taxon>
        <taxon>Glomeromycetes</taxon>
        <taxon>Glomerales</taxon>
        <taxon>Glomeraceae</taxon>
        <taxon>Rhizophagus</taxon>
    </lineage>
</organism>
<reference evidence="1" key="1">
    <citation type="submission" date="2020-05" db="EMBL/GenBank/DDBJ databases">
        <authorList>
            <person name="Rincon C."/>
            <person name="Sanders R I."/>
            <person name="Robbins C."/>
            <person name="Chaturvedi A."/>
        </authorList>
    </citation>
    <scope>NUCLEOTIDE SEQUENCE</scope>
    <source>
        <strain evidence="1">CHB12</strain>
    </source>
</reference>
<protein>
    <submittedName>
        <fullName evidence="1">Uncharacterized protein</fullName>
    </submittedName>
</protein>